<feature type="region of interest" description="Disordered" evidence="1">
    <location>
        <begin position="40"/>
        <end position="111"/>
    </location>
</feature>
<dbReference type="Proteomes" id="UP000215453">
    <property type="component" value="Chromosome 6"/>
</dbReference>
<name>A0A1Y6LMV4_ZYMTR</name>
<evidence type="ECO:0000313" key="3">
    <source>
        <dbReference type="Proteomes" id="UP000215453"/>
    </source>
</evidence>
<evidence type="ECO:0000313" key="2">
    <source>
        <dbReference type="EMBL" id="SMY25767.1"/>
    </source>
</evidence>
<protein>
    <submittedName>
        <fullName evidence="2">Uncharacterized protein</fullName>
    </submittedName>
</protein>
<feature type="compositionally biased region" description="Basic and acidic residues" evidence="1">
    <location>
        <begin position="56"/>
        <end position="92"/>
    </location>
</feature>
<dbReference type="AlphaFoldDB" id="A0A1Y6LMV4"/>
<dbReference type="EMBL" id="LT882681">
    <property type="protein sequence ID" value="SMY25767.1"/>
    <property type="molecule type" value="Genomic_DNA"/>
</dbReference>
<organism evidence="2 3">
    <name type="scientific">Zymoseptoria tritici ST99CH_1A5</name>
    <dbReference type="NCBI Taxonomy" id="1276529"/>
    <lineage>
        <taxon>Eukaryota</taxon>
        <taxon>Fungi</taxon>
        <taxon>Dikarya</taxon>
        <taxon>Ascomycota</taxon>
        <taxon>Pezizomycotina</taxon>
        <taxon>Dothideomycetes</taxon>
        <taxon>Dothideomycetidae</taxon>
        <taxon>Mycosphaerellales</taxon>
        <taxon>Mycosphaerellaceae</taxon>
        <taxon>Zymoseptoria</taxon>
    </lineage>
</organism>
<sequence>MSNVCEVLSTEKAPGLIEIYDNRELEVFYRPTPRKVRTALLPADYDNDDDDDRLEEDSKKAEDGESDDRGESEDGGKDNDSVAHDDKEETVSTERVGVNKQGDIEIDYNEY</sequence>
<feature type="compositionally biased region" description="Acidic residues" evidence="1">
    <location>
        <begin position="45"/>
        <end position="55"/>
    </location>
</feature>
<proteinExistence type="predicted"/>
<evidence type="ECO:0000256" key="1">
    <source>
        <dbReference type="SAM" id="MobiDB-lite"/>
    </source>
</evidence>
<reference evidence="2 3" key="1">
    <citation type="submission" date="2016-10" db="EMBL/GenBank/DDBJ databases">
        <authorList>
            <person name="Varghese N."/>
        </authorList>
    </citation>
    <scope>NUCLEOTIDE SEQUENCE [LARGE SCALE GENOMIC DNA]</scope>
</reference>
<gene>
    <name evidence="2" type="ORF">ZT1A5_G7209</name>
</gene>
<accession>A0A1Y6LMV4</accession>